<organism evidence="4 5">
    <name type="scientific">Ciona intestinalis</name>
    <name type="common">Transparent sea squirt</name>
    <name type="synonym">Ascidia intestinalis</name>
    <dbReference type="NCBI Taxonomy" id="7719"/>
    <lineage>
        <taxon>Eukaryota</taxon>
        <taxon>Metazoa</taxon>
        <taxon>Chordata</taxon>
        <taxon>Tunicata</taxon>
        <taxon>Ascidiacea</taxon>
        <taxon>Phlebobranchia</taxon>
        <taxon>Cionidae</taxon>
        <taxon>Ciona</taxon>
    </lineage>
</organism>
<keyword evidence="5" id="KW-1185">Reference proteome</keyword>
<reference evidence="4" key="2">
    <citation type="submission" date="2025-08" db="UniProtKB">
        <authorList>
            <consortium name="Ensembl"/>
        </authorList>
    </citation>
    <scope>IDENTIFICATION</scope>
</reference>
<proteinExistence type="predicted"/>
<evidence type="ECO:0000256" key="2">
    <source>
        <dbReference type="SAM" id="MobiDB-lite"/>
    </source>
</evidence>
<evidence type="ECO:0000313" key="5">
    <source>
        <dbReference type="Proteomes" id="UP000008144"/>
    </source>
</evidence>
<evidence type="ECO:0000313" key="4">
    <source>
        <dbReference type="Ensembl" id="ENSCINP00000030363.1"/>
    </source>
</evidence>
<sequence length="105" mass="11452">MKKGLHYSTKLKIKSSGEIENTSCECPAGQGPHSTCKHIAVVLCMLVEFREKGVLDLDSCTGSLQTFHQPKQKHQGGPVEASKLPGVSTTDVDDDPRPMEYRNAP</sequence>
<dbReference type="GO" id="GO:0008270">
    <property type="term" value="F:zinc ion binding"/>
    <property type="evidence" value="ECO:0007669"/>
    <property type="project" value="UniProtKB-KW"/>
</dbReference>
<keyword evidence="1" id="KW-0479">Metal-binding</keyword>
<dbReference type="InParanoid" id="H2XL31"/>
<feature type="domain" description="SWIM-type" evidence="3">
    <location>
        <begin position="9"/>
        <end position="47"/>
    </location>
</feature>
<dbReference type="AlphaFoldDB" id="H2XL31"/>
<reference evidence="4" key="3">
    <citation type="submission" date="2025-09" db="UniProtKB">
        <authorList>
            <consortium name="Ensembl"/>
        </authorList>
    </citation>
    <scope>IDENTIFICATION</scope>
</reference>
<protein>
    <recommendedName>
        <fullName evidence="3">SWIM-type domain-containing protein</fullName>
    </recommendedName>
</protein>
<accession>H2XL31</accession>
<keyword evidence="1" id="KW-0862">Zinc</keyword>
<dbReference type="PROSITE" id="PS50966">
    <property type="entry name" value="ZF_SWIM"/>
    <property type="match status" value="1"/>
</dbReference>
<reference evidence="5" key="1">
    <citation type="journal article" date="2002" name="Science">
        <title>The draft genome of Ciona intestinalis: insights into chordate and vertebrate origins.</title>
        <authorList>
            <person name="Dehal P."/>
            <person name="Satou Y."/>
            <person name="Campbell R.K."/>
            <person name="Chapman J."/>
            <person name="Degnan B."/>
            <person name="De Tomaso A."/>
            <person name="Davidson B."/>
            <person name="Di Gregorio A."/>
            <person name="Gelpke M."/>
            <person name="Goodstein D.M."/>
            <person name="Harafuji N."/>
            <person name="Hastings K.E."/>
            <person name="Ho I."/>
            <person name="Hotta K."/>
            <person name="Huang W."/>
            <person name="Kawashima T."/>
            <person name="Lemaire P."/>
            <person name="Martinez D."/>
            <person name="Meinertzhagen I.A."/>
            <person name="Necula S."/>
            <person name="Nonaka M."/>
            <person name="Putnam N."/>
            <person name="Rash S."/>
            <person name="Saiga H."/>
            <person name="Satake M."/>
            <person name="Terry A."/>
            <person name="Yamada L."/>
            <person name="Wang H.G."/>
            <person name="Awazu S."/>
            <person name="Azumi K."/>
            <person name="Boore J."/>
            <person name="Branno M."/>
            <person name="Chin-Bow S."/>
            <person name="DeSantis R."/>
            <person name="Doyle S."/>
            <person name="Francino P."/>
            <person name="Keys D.N."/>
            <person name="Haga S."/>
            <person name="Hayashi H."/>
            <person name="Hino K."/>
            <person name="Imai K.S."/>
            <person name="Inaba K."/>
            <person name="Kano S."/>
            <person name="Kobayashi K."/>
            <person name="Kobayashi M."/>
            <person name="Lee B.I."/>
            <person name="Makabe K.W."/>
            <person name="Manohar C."/>
            <person name="Matassi G."/>
            <person name="Medina M."/>
            <person name="Mochizuki Y."/>
            <person name="Mount S."/>
            <person name="Morishita T."/>
            <person name="Miura S."/>
            <person name="Nakayama A."/>
            <person name="Nishizaka S."/>
            <person name="Nomoto H."/>
            <person name="Ohta F."/>
            <person name="Oishi K."/>
            <person name="Rigoutsos I."/>
            <person name="Sano M."/>
            <person name="Sasaki A."/>
            <person name="Sasakura Y."/>
            <person name="Shoguchi E."/>
            <person name="Shin-i T."/>
            <person name="Spagnuolo A."/>
            <person name="Stainier D."/>
            <person name="Suzuki M.M."/>
            <person name="Tassy O."/>
            <person name="Takatori N."/>
            <person name="Tokuoka M."/>
            <person name="Yagi K."/>
            <person name="Yoshizaki F."/>
            <person name="Wada S."/>
            <person name="Zhang C."/>
            <person name="Hyatt P.D."/>
            <person name="Larimer F."/>
            <person name="Detter C."/>
            <person name="Doggett N."/>
            <person name="Glavina T."/>
            <person name="Hawkins T."/>
            <person name="Richardson P."/>
            <person name="Lucas S."/>
            <person name="Kohara Y."/>
            <person name="Levine M."/>
            <person name="Satoh N."/>
            <person name="Rokhsar D.S."/>
        </authorList>
    </citation>
    <scope>NUCLEOTIDE SEQUENCE [LARGE SCALE GENOMIC DNA]</scope>
</reference>
<evidence type="ECO:0000259" key="3">
    <source>
        <dbReference type="PROSITE" id="PS50966"/>
    </source>
</evidence>
<dbReference type="HOGENOM" id="CLU_2242540_0_0_1"/>
<feature type="compositionally biased region" description="Basic and acidic residues" evidence="2">
    <location>
        <begin position="95"/>
        <end position="105"/>
    </location>
</feature>
<feature type="region of interest" description="Disordered" evidence="2">
    <location>
        <begin position="68"/>
        <end position="105"/>
    </location>
</feature>
<keyword evidence="1" id="KW-0863">Zinc-finger</keyword>
<dbReference type="InterPro" id="IPR007527">
    <property type="entry name" value="Znf_SWIM"/>
</dbReference>
<name>H2XL31_CIOIN</name>
<evidence type="ECO:0000256" key="1">
    <source>
        <dbReference type="PROSITE-ProRule" id="PRU00325"/>
    </source>
</evidence>
<dbReference type="OMA" id="ENTSCEC"/>
<dbReference type="Ensembl" id="ENSCINT00000034186.1">
    <property type="protein sequence ID" value="ENSCINP00000030363.1"/>
    <property type="gene ID" value="ENSCING00000023300.1"/>
</dbReference>
<dbReference type="Proteomes" id="UP000008144">
    <property type="component" value="Unassembled WGS sequence"/>
</dbReference>